<feature type="region of interest" description="Disordered" evidence="1">
    <location>
        <begin position="612"/>
        <end position="649"/>
    </location>
</feature>
<dbReference type="Proteomes" id="UP000037069">
    <property type="component" value="Unassembled WGS sequence"/>
</dbReference>
<evidence type="ECO:0000259" key="3">
    <source>
        <dbReference type="PROSITE" id="PS50888"/>
    </source>
</evidence>
<feature type="compositionally biased region" description="Low complexity" evidence="1">
    <location>
        <begin position="26"/>
        <end position="42"/>
    </location>
</feature>
<evidence type="ECO:0000313" key="4">
    <source>
        <dbReference type="EMBL" id="KNC26232.1"/>
    </source>
</evidence>
<feature type="compositionally biased region" description="Basic and acidic residues" evidence="1">
    <location>
        <begin position="633"/>
        <end position="645"/>
    </location>
</feature>
<feature type="compositionally biased region" description="Low complexity" evidence="1">
    <location>
        <begin position="853"/>
        <end position="868"/>
    </location>
</feature>
<dbReference type="EMBL" id="JRES01001001">
    <property type="protein sequence ID" value="KNC26232.1"/>
    <property type="molecule type" value="Genomic_DNA"/>
</dbReference>
<comment type="caution">
    <text evidence="4">The sequence shown here is derived from an EMBL/GenBank/DDBJ whole genome shotgun (WGS) entry which is preliminary data.</text>
</comment>
<dbReference type="FunFam" id="3.30.450.20:FF:000105">
    <property type="entry name" value="Uncharacterized protein, isoform A"/>
    <property type="match status" value="1"/>
</dbReference>
<dbReference type="InterPro" id="IPR011598">
    <property type="entry name" value="bHLH_dom"/>
</dbReference>
<feature type="region of interest" description="Disordered" evidence="1">
    <location>
        <begin position="711"/>
        <end position="762"/>
    </location>
</feature>
<dbReference type="SMART" id="SM00091">
    <property type="entry name" value="PAS"/>
    <property type="match status" value="2"/>
</dbReference>
<feature type="compositionally biased region" description="Polar residues" evidence="1">
    <location>
        <begin position="840"/>
        <end position="852"/>
    </location>
</feature>
<feature type="region of interest" description="Disordered" evidence="1">
    <location>
        <begin position="23"/>
        <end position="51"/>
    </location>
</feature>
<dbReference type="PANTHER" id="PTHR23042">
    <property type="entry name" value="CIRCADIAN PROTEIN CLOCK/ARNT/BMAL/PAS"/>
    <property type="match status" value="1"/>
</dbReference>
<gene>
    <name evidence="4" type="ORF">FF38_08919</name>
</gene>
<sequence>MTTMPTQTLVQPIKIAVKNMANTQNTTSPSTSPKTASVVPTPIASPSETDTASTVINGREARNLAEKQRRDKLNASIGTLAKMVPHAADSPKRLDKTGILRLTTHGLRLQYVFGKSAARRKMLHKGDSHVMANTLLHLLDSFFITLTCHGQIVLISSSVEHLLGHCQSDLYGQNLLQITHPEDQEMLRQELIPSDIESLFYDYHNSTKTSSSTSTSSSSTSPSFSQEQQHRSYTTSHPHQPDEDDHNHHHLENDENYLAEIDEKLLADKRCFTVRLARACTRSESKKIYEIVKIDGCFRRSDYSALATGSCNYPIVSQLIRRSRNNSSSSMCGGVNNNGMNSGGSSGLFIPHLMQHDAIAQAALHGVSGNDIVLVAMARIIRPPKILNYSLEANRLEYKTRHLIDGRIIDCDNRIGLVAGYLKDEVRNLSPFSFMHQDDVRWVIVALRQMYDCNSDYGESCYRLLSRNGNFIYLNTKGYLEIDKGTNKVHSFVCVNTLLDEEEGKRKVQEMKNKFSIIINAKVPTNSMQDVPASQNPQQLERIVLYLIENLQKRQTNACVVDEIHSEDDVKRHTTTPPLALVPPEPVSVINSISKSVSVVIATAAKSFAVQNNQNNNNNNLNNSTSNNNNNKTTDDLKQTDEQKYNNESVLKRPSVLQMRAKPQCQDATFSLYSSSPTSSNLNSPDNYIDNNNAQHVSVLKRIRVDTSTSTTPFKEEDVDDAYHTPQPAKRTLSNSSATSSASSTSLSTTSSPTINSCLLSPKERNDNETEIHDFISSHLRQVGESLNCIDAQTSNLRQHCSSRLPTCLDNKLDAIIIEQKKQSEFLVNIKNEYEVYKEQQQQFTPNSPKYTQNRQGQKQQQQQQQQQLSSPDIL</sequence>
<dbReference type="InterPro" id="IPR000014">
    <property type="entry name" value="PAS"/>
</dbReference>
<evidence type="ECO:0000259" key="2">
    <source>
        <dbReference type="PROSITE" id="PS50112"/>
    </source>
</evidence>
<dbReference type="SUPFAM" id="SSF55785">
    <property type="entry name" value="PYP-like sensor domain (PAS domain)"/>
    <property type="match status" value="2"/>
</dbReference>
<dbReference type="SMART" id="SM00353">
    <property type="entry name" value="HLH"/>
    <property type="match status" value="1"/>
</dbReference>
<dbReference type="OMA" id="GHFIYLQ"/>
<dbReference type="CDD" id="cd00130">
    <property type="entry name" value="PAS"/>
    <property type="match status" value="2"/>
</dbReference>
<organism evidence="4 5">
    <name type="scientific">Lucilia cuprina</name>
    <name type="common">Green bottle fly</name>
    <name type="synonym">Australian sheep blowfly</name>
    <dbReference type="NCBI Taxonomy" id="7375"/>
    <lineage>
        <taxon>Eukaryota</taxon>
        <taxon>Metazoa</taxon>
        <taxon>Ecdysozoa</taxon>
        <taxon>Arthropoda</taxon>
        <taxon>Hexapoda</taxon>
        <taxon>Insecta</taxon>
        <taxon>Pterygota</taxon>
        <taxon>Neoptera</taxon>
        <taxon>Endopterygota</taxon>
        <taxon>Diptera</taxon>
        <taxon>Brachycera</taxon>
        <taxon>Muscomorpha</taxon>
        <taxon>Oestroidea</taxon>
        <taxon>Calliphoridae</taxon>
        <taxon>Luciliinae</taxon>
        <taxon>Lucilia</taxon>
    </lineage>
</organism>
<feature type="domain" description="BHLH" evidence="3">
    <location>
        <begin position="57"/>
        <end position="110"/>
    </location>
</feature>
<dbReference type="CDD" id="cd11391">
    <property type="entry name" value="bHLH_PAS"/>
    <property type="match status" value="1"/>
</dbReference>
<dbReference type="PROSITE" id="PS50112">
    <property type="entry name" value="PAS"/>
    <property type="match status" value="1"/>
</dbReference>
<dbReference type="Gene3D" id="4.10.280.10">
    <property type="entry name" value="Helix-loop-helix DNA-binding domain"/>
    <property type="match status" value="1"/>
</dbReference>
<dbReference type="InterPro" id="IPR050933">
    <property type="entry name" value="Circadian_TF"/>
</dbReference>
<feature type="compositionally biased region" description="Low complexity" evidence="1">
    <location>
        <begin position="612"/>
        <end position="632"/>
    </location>
</feature>
<dbReference type="SUPFAM" id="SSF47459">
    <property type="entry name" value="HLH, helix-loop-helix DNA-binding domain"/>
    <property type="match status" value="1"/>
</dbReference>
<accession>A0A0L0C1U9</accession>
<name>A0A0L0C1U9_LUCCU</name>
<keyword evidence="5" id="KW-1185">Reference proteome</keyword>
<dbReference type="InterPro" id="IPR035965">
    <property type="entry name" value="PAS-like_dom_sf"/>
</dbReference>
<evidence type="ECO:0000256" key="1">
    <source>
        <dbReference type="SAM" id="MobiDB-lite"/>
    </source>
</evidence>
<dbReference type="InterPro" id="IPR036638">
    <property type="entry name" value="HLH_DNA-bd_sf"/>
</dbReference>
<feature type="compositionally biased region" description="Low complexity" evidence="1">
    <location>
        <begin position="208"/>
        <end position="225"/>
    </location>
</feature>
<dbReference type="Pfam" id="PF14598">
    <property type="entry name" value="PAS_11"/>
    <property type="match status" value="1"/>
</dbReference>
<dbReference type="STRING" id="7375.A0A0L0C1U9"/>
<dbReference type="PROSITE" id="PS50888">
    <property type="entry name" value="BHLH"/>
    <property type="match status" value="1"/>
</dbReference>
<feature type="region of interest" description="Disordered" evidence="1">
    <location>
        <begin position="840"/>
        <end position="875"/>
    </location>
</feature>
<feature type="region of interest" description="Disordered" evidence="1">
    <location>
        <begin position="208"/>
        <end position="250"/>
    </location>
</feature>
<feature type="compositionally biased region" description="Basic and acidic residues" evidence="1">
    <location>
        <begin position="239"/>
        <end position="250"/>
    </location>
</feature>
<dbReference type="GO" id="GO:0045944">
    <property type="term" value="P:positive regulation of transcription by RNA polymerase II"/>
    <property type="evidence" value="ECO:0007669"/>
    <property type="project" value="UniProtKB-ARBA"/>
</dbReference>
<reference evidence="4 5" key="1">
    <citation type="journal article" date="2015" name="Nat. Commun.">
        <title>Lucilia cuprina genome unlocks parasitic fly biology to underpin future interventions.</title>
        <authorList>
            <person name="Anstead C.A."/>
            <person name="Korhonen P.K."/>
            <person name="Young N.D."/>
            <person name="Hall R.S."/>
            <person name="Jex A.R."/>
            <person name="Murali S.C."/>
            <person name="Hughes D.S."/>
            <person name="Lee S.F."/>
            <person name="Perry T."/>
            <person name="Stroehlein A.J."/>
            <person name="Ansell B.R."/>
            <person name="Breugelmans B."/>
            <person name="Hofmann A."/>
            <person name="Qu J."/>
            <person name="Dugan S."/>
            <person name="Lee S.L."/>
            <person name="Chao H."/>
            <person name="Dinh H."/>
            <person name="Han Y."/>
            <person name="Doddapaneni H.V."/>
            <person name="Worley K.C."/>
            <person name="Muzny D.M."/>
            <person name="Ioannidis P."/>
            <person name="Waterhouse R.M."/>
            <person name="Zdobnov E.M."/>
            <person name="James P.J."/>
            <person name="Bagnall N.H."/>
            <person name="Kotze A.C."/>
            <person name="Gibbs R.A."/>
            <person name="Richards S."/>
            <person name="Batterham P."/>
            <person name="Gasser R.B."/>
        </authorList>
    </citation>
    <scope>NUCLEOTIDE SEQUENCE [LARGE SCALE GENOMIC DNA]</scope>
    <source>
        <strain evidence="4 5">LS</strain>
        <tissue evidence="4">Full body</tissue>
    </source>
</reference>
<dbReference type="AlphaFoldDB" id="A0A0L0C1U9"/>
<dbReference type="GO" id="GO:0046983">
    <property type="term" value="F:protein dimerization activity"/>
    <property type="evidence" value="ECO:0007669"/>
    <property type="project" value="InterPro"/>
</dbReference>
<dbReference type="OrthoDB" id="7788762at2759"/>
<dbReference type="Pfam" id="PF00010">
    <property type="entry name" value="HLH"/>
    <property type="match status" value="1"/>
</dbReference>
<protein>
    <submittedName>
        <fullName evidence="4">Uncharacterized protein</fullName>
    </submittedName>
</protein>
<feature type="domain" description="PAS" evidence="2">
    <location>
        <begin position="128"/>
        <end position="191"/>
    </location>
</feature>
<proteinExistence type="predicted"/>
<evidence type="ECO:0000313" key="5">
    <source>
        <dbReference type="Proteomes" id="UP000037069"/>
    </source>
</evidence>
<dbReference type="Gene3D" id="3.30.450.20">
    <property type="entry name" value="PAS domain"/>
    <property type="match status" value="2"/>
</dbReference>
<feature type="compositionally biased region" description="Low complexity" evidence="1">
    <location>
        <begin position="732"/>
        <end position="757"/>
    </location>
</feature>